<accession>A0A2R5EM92</accession>
<protein>
    <recommendedName>
        <fullName evidence="4">DUF4309 domain-containing protein</fullName>
    </recommendedName>
</protein>
<gene>
    <name evidence="2" type="ORF">PAT3040_00577</name>
</gene>
<dbReference type="EMBL" id="BDQX01000036">
    <property type="protein sequence ID" value="GBG06078.1"/>
    <property type="molecule type" value="Genomic_DNA"/>
</dbReference>
<organism evidence="2 3">
    <name type="scientific">Paenibacillus agaridevorans</name>
    <dbReference type="NCBI Taxonomy" id="171404"/>
    <lineage>
        <taxon>Bacteria</taxon>
        <taxon>Bacillati</taxon>
        <taxon>Bacillota</taxon>
        <taxon>Bacilli</taxon>
        <taxon>Bacillales</taxon>
        <taxon>Paenibacillaceae</taxon>
        <taxon>Paenibacillus</taxon>
    </lineage>
</organism>
<proteinExistence type="predicted"/>
<name>A0A2R5EM92_9BACL</name>
<evidence type="ECO:0008006" key="4">
    <source>
        <dbReference type="Google" id="ProtNLM"/>
    </source>
</evidence>
<evidence type="ECO:0000256" key="1">
    <source>
        <dbReference type="SAM" id="MobiDB-lite"/>
    </source>
</evidence>
<sequence>MICATAFMLLLAGCQSAKPDQQNGNDDNVVIAEEVTSDGPQKSYLEDTDPKTVGSDAPSGNLAGTDDGSSAETSSAKKDGGTADPGSGQQDGTKWNKSVPALHGIAIGDGVSAVTTLLGKELDSYLLEEESSQIHVHEYEGVSVGFSGKGAVHFVEVFGLDAATGLNGLKIGDKPEQAIKKLGQPEVQSEYHLTYEAKKARLKLDIDPGRNEIVSMKLIAAS</sequence>
<evidence type="ECO:0000313" key="3">
    <source>
        <dbReference type="Proteomes" id="UP000245202"/>
    </source>
</evidence>
<reference evidence="2 3" key="1">
    <citation type="submission" date="2017-08" db="EMBL/GenBank/DDBJ databases">
        <title>Substantial Increase in Enzyme Production by Combined Drug-Resistance Mutations in Paenibacillus agaridevorans.</title>
        <authorList>
            <person name="Tanaka Y."/>
            <person name="Funane K."/>
            <person name="Hosaka T."/>
            <person name="Shiwa Y."/>
            <person name="Fujita N."/>
            <person name="Miyazaki T."/>
            <person name="Yoshikawa H."/>
            <person name="Murakami K."/>
            <person name="Kasahara K."/>
            <person name="Inaoka T."/>
            <person name="Hiraga Y."/>
            <person name="Ochi K."/>
        </authorList>
    </citation>
    <scope>NUCLEOTIDE SEQUENCE [LARGE SCALE GENOMIC DNA]</scope>
    <source>
        <strain evidence="2 3">T-3040</strain>
    </source>
</reference>
<comment type="caution">
    <text evidence="2">The sequence shown here is derived from an EMBL/GenBank/DDBJ whole genome shotgun (WGS) entry which is preliminary data.</text>
</comment>
<keyword evidence="3" id="KW-1185">Reference proteome</keyword>
<dbReference type="AlphaFoldDB" id="A0A2R5EM92"/>
<feature type="region of interest" description="Disordered" evidence="1">
    <location>
        <begin position="17"/>
        <end position="95"/>
    </location>
</feature>
<evidence type="ECO:0000313" key="2">
    <source>
        <dbReference type="EMBL" id="GBG06078.1"/>
    </source>
</evidence>
<dbReference type="Proteomes" id="UP000245202">
    <property type="component" value="Unassembled WGS sequence"/>
</dbReference>